<feature type="domain" description="Aminotransferase class I/classII large" evidence="8">
    <location>
        <begin position="49"/>
        <end position="404"/>
    </location>
</feature>
<dbReference type="InterPro" id="IPR050596">
    <property type="entry name" value="AspAT/PAT-like"/>
</dbReference>
<comment type="similarity">
    <text evidence="2">Belongs to the class-I pyridoxal-phosphate-dependent aminotransferase family.</text>
</comment>
<accession>A0A1M7RXI9</accession>
<evidence type="ECO:0000256" key="6">
    <source>
        <dbReference type="ARBA" id="ARBA00022898"/>
    </source>
</evidence>
<dbReference type="SUPFAM" id="SSF53383">
    <property type="entry name" value="PLP-dependent transferases"/>
    <property type="match status" value="1"/>
</dbReference>
<comment type="cofactor">
    <cofactor evidence="1">
        <name>pyridoxal 5'-phosphate</name>
        <dbReference type="ChEBI" id="CHEBI:597326"/>
    </cofactor>
</comment>
<evidence type="ECO:0000259" key="8">
    <source>
        <dbReference type="Pfam" id="PF00155"/>
    </source>
</evidence>
<keyword evidence="5 9" id="KW-0808">Transferase</keyword>
<dbReference type="Pfam" id="PF00155">
    <property type="entry name" value="Aminotran_1_2"/>
    <property type="match status" value="1"/>
</dbReference>
<evidence type="ECO:0000256" key="7">
    <source>
        <dbReference type="ARBA" id="ARBA00049185"/>
    </source>
</evidence>
<gene>
    <name evidence="9" type="ORF">SAMN05216200_101256</name>
</gene>
<dbReference type="RefSeq" id="WP_072745838.1">
    <property type="nucleotide sequence ID" value="NZ_FOHL01000002.1"/>
</dbReference>
<organism evidence="9 10">
    <name type="scientific">Oceanicella actignis</name>
    <dbReference type="NCBI Taxonomy" id="1189325"/>
    <lineage>
        <taxon>Bacteria</taxon>
        <taxon>Pseudomonadati</taxon>
        <taxon>Pseudomonadota</taxon>
        <taxon>Alphaproteobacteria</taxon>
        <taxon>Rhodobacterales</taxon>
        <taxon>Paracoccaceae</taxon>
        <taxon>Oceanicella</taxon>
    </lineage>
</organism>
<evidence type="ECO:0000256" key="1">
    <source>
        <dbReference type="ARBA" id="ARBA00001933"/>
    </source>
</evidence>
<dbReference type="InterPro" id="IPR015424">
    <property type="entry name" value="PyrdxlP-dep_Trfase"/>
</dbReference>
<evidence type="ECO:0000256" key="5">
    <source>
        <dbReference type="ARBA" id="ARBA00022679"/>
    </source>
</evidence>
<evidence type="ECO:0000313" key="10">
    <source>
        <dbReference type="Proteomes" id="UP000184066"/>
    </source>
</evidence>
<dbReference type="GO" id="GO:0004069">
    <property type="term" value="F:L-aspartate:2-oxoglutarate aminotransferase activity"/>
    <property type="evidence" value="ECO:0007669"/>
    <property type="project" value="UniProtKB-EC"/>
</dbReference>
<dbReference type="EC" id="2.6.1.1" evidence="3"/>
<dbReference type="STRING" id="1189325.SAMN04488119_102262"/>
<evidence type="ECO:0000256" key="2">
    <source>
        <dbReference type="ARBA" id="ARBA00007441"/>
    </source>
</evidence>
<dbReference type="AlphaFoldDB" id="A0A1M7RXI9"/>
<dbReference type="Gene3D" id="3.40.640.10">
    <property type="entry name" value="Type I PLP-dependent aspartate aminotransferase-like (Major domain)"/>
    <property type="match status" value="1"/>
</dbReference>
<dbReference type="NCBIfam" id="NF005732">
    <property type="entry name" value="PRK07550.1"/>
    <property type="match status" value="1"/>
</dbReference>
<dbReference type="PANTHER" id="PTHR46383:SF1">
    <property type="entry name" value="ASPARTATE AMINOTRANSFERASE"/>
    <property type="match status" value="1"/>
</dbReference>
<reference evidence="9 10" key="1">
    <citation type="submission" date="2016-12" db="EMBL/GenBank/DDBJ databases">
        <authorList>
            <person name="Song W.-J."/>
            <person name="Kurnit D.M."/>
        </authorList>
    </citation>
    <scope>NUCLEOTIDE SEQUENCE [LARGE SCALE GENOMIC DNA]</scope>
    <source>
        <strain evidence="9 10">CGMCC 1.10808</strain>
    </source>
</reference>
<dbReference type="Proteomes" id="UP000184066">
    <property type="component" value="Unassembled WGS sequence"/>
</dbReference>
<keyword evidence="10" id="KW-1185">Reference proteome</keyword>
<dbReference type="GO" id="GO:0006520">
    <property type="term" value="P:amino acid metabolic process"/>
    <property type="evidence" value="ECO:0007669"/>
    <property type="project" value="InterPro"/>
</dbReference>
<dbReference type="CDD" id="cd00609">
    <property type="entry name" value="AAT_like"/>
    <property type="match status" value="1"/>
</dbReference>
<evidence type="ECO:0000256" key="3">
    <source>
        <dbReference type="ARBA" id="ARBA00012753"/>
    </source>
</evidence>
<keyword evidence="4 9" id="KW-0032">Aminotransferase</keyword>
<dbReference type="GO" id="GO:0030170">
    <property type="term" value="F:pyridoxal phosphate binding"/>
    <property type="evidence" value="ECO:0007669"/>
    <property type="project" value="InterPro"/>
</dbReference>
<comment type="catalytic activity">
    <reaction evidence="7">
        <text>L-aspartate + 2-oxoglutarate = oxaloacetate + L-glutamate</text>
        <dbReference type="Rhea" id="RHEA:21824"/>
        <dbReference type="ChEBI" id="CHEBI:16452"/>
        <dbReference type="ChEBI" id="CHEBI:16810"/>
        <dbReference type="ChEBI" id="CHEBI:29985"/>
        <dbReference type="ChEBI" id="CHEBI:29991"/>
        <dbReference type="EC" id="2.6.1.1"/>
    </reaction>
</comment>
<protein>
    <recommendedName>
        <fullName evidence="3">aspartate transaminase</fullName>
        <ecNumber evidence="3">2.6.1.1</ecNumber>
    </recommendedName>
</protein>
<proteinExistence type="inferred from homology"/>
<evidence type="ECO:0000313" key="9">
    <source>
        <dbReference type="EMBL" id="SHN50762.1"/>
    </source>
</evidence>
<dbReference type="PANTHER" id="PTHR46383">
    <property type="entry name" value="ASPARTATE AMINOTRANSFERASE"/>
    <property type="match status" value="1"/>
</dbReference>
<dbReference type="OrthoDB" id="9766084at2"/>
<keyword evidence="6" id="KW-0663">Pyridoxal phosphate</keyword>
<dbReference type="InterPro" id="IPR015421">
    <property type="entry name" value="PyrdxlP-dep_Trfase_major"/>
</dbReference>
<dbReference type="InterPro" id="IPR004839">
    <property type="entry name" value="Aminotransferase_I/II_large"/>
</dbReference>
<dbReference type="EMBL" id="FRDL01000001">
    <property type="protein sequence ID" value="SHN50762.1"/>
    <property type="molecule type" value="Genomic_DNA"/>
</dbReference>
<sequence>MTQPASPSAPVRAPAPGAFLNPLLAAVAPSPVVEARRWIAGRVFAPERPLLNLSQAAPADPPPPELRAAIAEALDQPRAHVYGPVLGLPELREAVAERWSEDYAARISADEVAIAAGCNQAFCAAMATLAGPGDAAILPTPWYFNHRMWLEMSGVRVLPLPCGSDMLPDPEAAARLLEAEPRVRAIVLVTPNNPTGAECPPELVARFFDVARARGAALVLDETYRDFRAAEGPAHGLFARPDWREGLIHLYSFSKVFRLTGHRVGAMIAAPERLREAEKFLDTVAICPPAIGQIAALEGLRRLRAWTRGERAATLARRAALEEAAPRLAPGWEVLSAGAYFAWLRHPFAESSADLARRMVEEAAVLMLPGTMFHPEGDPAGRATLRMAFANADEDGVREALARLGRMGPPREGG</sequence>
<evidence type="ECO:0000256" key="4">
    <source>
        <dbReference type="ARBA" id="ARBA00022576"/>
    </source>
</evidence>
<name>A0A1M7RXI9_9RHOB</name>